<proteinExistence type="predicted"/>
<dbReference type="AlphaFoldDB" id="A0A914UQP3"/>
<evidence type="ECO:0000256" key="1">
    <source>
        <dbReference type="SAM" id="MobiDB-lite"/>
    </source>
</evidence>
<dbReference type="WBParaSite" id="PSAMB.scaffold1176size34921.g11522.t1">
    <property type="protein sequence ID" value="PSAMB.scaffold1176size34921.g11522.t1"/>
    <property type="gene ID" value="PSAMB.scaffold1176size34921.g11522"/>
</dbReference>
<organism evidence="2 3">
    <name type="scientific">Plectus sambesii</name>
    <dbReference type="NCBI Taxonomy" id="2011161"/>
    <lineage>
        <taxon>Eukaryota</taxon>
        <taxon>Metazoa</taxon>
        <taxon>Ecdysozoa</taxon>
        <taxon>Nematoda</taxon>
        <taxon>Chromadorea</taxon>
        <taxon>Plectida</taxon>
        <taxon>Plectina</taxon>
        <taxon>Plectoidea</taxon>
        <taxon>Plectidae</taxon>
        <taxon>Plectus</taxon>
    </lineage>
</organism>
<sequence>MSEGPPQTVTIYPAHRPVFESKSLLRATKSCGLRAVTDRRSQGRRKVTGGADDGDEETNNRRSVGRPLPSKSQGLLRRRRHTCKVVTRRPPTPPCP</sequence>
<evidence type="ECO:0000313" key="3">
    <source>
        <dbReference type="WBParaSite" id="PSAMB.scaffold1176size34921.g11522.t1"/>
    </source>
</evidence>
<reference evidence="3" key="1">
    <citation type="submission" date="2022-11" db="UniProtKB">
        <authorList>
            <consortium name="WormBaseParasite"/>
        </authorList>
    </citation>
    <scope>IDENTIFICATION</scope>
</reference>
<feature type="region of interest" description="Disordered" evidence="1">
    <location>
        <begin position="35"/>
        <end position="96"/>
    </location>
</feature>
<evidence type="ECO:0000313" key="2">
    <source>
        <dbReference type="Proteomes" id="UP000887566"/>
    </source>
</evidence>
<name>A0A914UQP3_9BILA</name>
<accession>A0A914UQP3</accession>
<protein>
    <submittedName>
        <fullName evidence="3">Uncharacterized protein</fullName>
    </submittedName>
</protein>
<dbReference type="Proteomes" id="UP000887566">
    <property type="component" value="Unplaced"/>
</dbReference>
<feature type="compositionally biased region" description="Basic residues" evidence="1">
    <location>
        <begin position="76"/>
        <end position="87"/>
    </location>
</feature>
<keyword evidence="2" id="KW-1185">Reference proteome</keyword>